<evidence type="ECO:0000313" key="5">
    <source>
        <dbReference type="EMBL" id="MBB4664887.1"/>
    </source>
</evidence>
<comment type="similarity">
    <text evidence="1">Belongs to the CdaR family.</text>
</comment>
<dbReference type="Proteomes" id="UP000585272">
    <property type="component" value="Unassembled WGS sequence"/>
</dbReference>
<dbReference type="Pfam" id="PF13556">
    <property type="entry name" value="HTH_30"/>
    <property type="match status" value="1"/>
</dbReference>
<keyword evidence="6" id="KW-1185">Reference proteome</keyword>
<evidence type="ECO:0000256" key="2">
    <source>
        <dbReference type="SAM" id="MobiDB-lite"/>
    </source>
</evidence>
<reference evidence="5 6" key="1">
    <citation type="submission" date="2020-08" db="EMBL/GenBank/DDBJ databases">
        <title>Genomic Encyclopedia of Archaeal and Bacterial Type Strains, Phase II (KMG-II): from individual species to whole genera.</title>
        <authorList>
            <person name="Goeker M."/>
        </authorList>
    </citation>
    <scope>NUCLEOTIDE SEQUENCE [LARGE SCALE GENOMIC DNA]</scope>
    <source>
        <strain evidence="5 6">DSM 23288</strain>
    </source>
</reference>
<dbReference type="Gene3D" id="1.10.10.2840">
    <property type="entry name" value="PucR C-terminal helix-turn-helix domain"/>
    <property type="match status" value="1"/>
</dbReference>
<evidence type="ECO:0008006" key="7">
    <source>
        <dbReference type="Google" id="ProtNLM"/>
    </source>
</evidence>
<dbReference type="InterPro" id="IPR025736">
    <property type="entry name" value="PucR_C-HTH_dom"/>
</dbReference>
<feature type="domain" description="CdaR GGDEF-like" evidence="4">
    <location>
        <begin position="5"/>
        <end position="67"/>
    </location>
</feature>
<protein>
    <recommendedName>
        <fullName evidence="7">PucR C-terminal helix-turn-helix domain-containing protein</fullName>
    </recommendedName>
</protein>
<comment type="caution">
    <text evidence="5">The sequence shown here is derived from an EMBL/GenBank/DDBJ whole genome shotgun (WGS) entry which is preliminary data.</text>
</comment>
<dbReference type="InterPro" id="IPR041522">
    <property type="entry name" value="CdaR_GGDEF"/>
</dbReference>
<dbReference type="InterPro" id="IPR042070">
    <property type="entry name" value="PucR_C-HTH_sf"/>
</dbReference>
<dbReference type="EMBL" id="JACHNU010000009">
    <property type="protein sequence ID" value="MBB4664887.1"/>
    <property type="molecule type" value="Genomic_DNA"/>
</dbReference>
<evidence type="ECO:0000259" key="3">
    <source>
        <dbReference type="Pfam" id="PF13556"/>
    </source>
</evidence>
<evidence type="ECO:0000313" key="6">
    <source>
        <dbReference type="Proteomes" id="UP000585272"/>
    </source>
</evidence>
<dbReference type="InterPro" id="IPR051448">
    <property type="entry name" value="CdaR-like_regulators"/>
</dbReference>
<gene>
    <name evidence="5" type="ORF">BDZ31_004505</name>
</gene>
<organism evidence="5 6">
    <name type="scientific">Conexibacter arvalis</name>
    <dbReference type="NCBI Taxonomy" id="912552"/>
    <lineage>
        <taxon>Bacteria</taxon>
        <taxon>Bacillati</taxon>
        <taxon>Actinomycetota</taxon>
        <taxon>Thermoleophilia</taxon>
        <taxon>Solirubrobacterales</taxon>
        <taxon>Conexibacteraceae</taxon>
        <taxon>Conexibacter</taxon>
    </lineage>
</organism>
<accession>A0A840IIJ1</accession>
<proteinExistence type="inferred from homology"/>
<feature type="region of interest" description="Disordered" evidence="2">
    <location>
        <begin position="75"/>
        <end position="98"/>
    </location>
</feature>
<dbReference type="RefSeq" id="WP_183345311.1">
    <property type="nucleotide sequence ID" value="NZ_JACHNU010000009.1"/>
</dbReference>
<dbReference type="AlphaFoldDB" id="A0A840IIJ1"/>
<name>A0A840IIJ1_9ACTN</name>
<evidence type="ECO:0000259" key="4">
    <source>
        <dbReference type="Pfam" id="PF17853"/>
    </source>
</evidence>
<feature type="domain" description="PucR C-terminal helix-turn-helix" evidence="3">
    <location>
        <begin position="137"/>
        <end position="194"/>
    </location>
</feature>
<sequence>MTTAPLPFLAAIHDGDLAVVAPSAAEAVLRGALDELAAGGVVADMGVGRAAPSLDGLPRSWLDARFAVVQLAAVPDDDATPPGGEGARRARRAAGPAPRTLSYDDFDLATTVVCDAAPPALAARRATLRDDQLDGALRETLDAYLAHRLDVPRTAAALHLHPNSVRYRLQRIERELGRSLDDPVTIANLYLATLVDRAGGAGGGEG</sequence>
<evidence type="ECO:0000256" key="1">
    <source>
        <dbReference type="ARBA" id="ARBA00006754"/>
    </source>
</evidence>
<dbReference type="PANTHER" id="PTHR33744">
    <property type="entry name" value="CARBOHYDRATE DIACID REGULATOR"/>
    <property type="match status" value="1"/>
</dbReference>
<dbReference type="Pfam" id="PF17853">
    <property type="entry name" value="GGDEF_2"/>
    <property type="match status" value="1"/>
</dbReference>